<feature type="transmembrane region" description="Helical" evidence="2">
    <location>
        <begin position="402"/>
        <end position="420"/>
    </location>
</feature>
<sequence length="567" mass="64984">MTSMGESSMFNASEKAANEFYSWVRQNIIAFLLFVSLYSISYSLLQRFRRKNRISDVEEEDDDLYGIDNLIIIILCAGGLAMAFAGFLLLPFTMIATALLHNELFSGNYYLSWLNAELLVTLWNYTFIGCNIALFALLPFAFFYNETDQLRTFFAKARETLTIMVLVGLLMYAFIYILKLIFGMSGVDELEILNLFTCVGGALICLKATPKGYIAIFSWISRLPLRPNYRRSLKEKLIQNKMDLTVWQQRLDNLERGMRSSHGANNTMSRSAVLVPSAASQCPYSSEKLYAPINGLTNNTISNRSSNLSNSRREIIAKLKKLDEERRQTQQDLSHSALYRNILFLVLILVSHFIWLLVFGHILYTLVKSLLVDDEKDLKNLEALFGKQTVSNFGRFGTLNDITLIFYFTSATIIGVYSISPFKRIRPRFGRMTVQHMITNVTILLVISSSWPALVRILGLTRLGSAGPYENFSTMTNTGQYLAMAFRVCTLITTVFSMLEYYVLRNLRRVRDTMIRHPSHPSVLNEIPHNQNHERFHHQQQNGNMDEANLSGYFFHHSPPDHHGMRR</sequence>
<dbReference type="OrthoDB" id="5596951at2759"/>
<feature type="transmembrane region" description="Helical" evidence="2">
    <location>
        <begin position="481"/>
        <end position="504"/>
    </location>
</feature>
<keyword evidence="2" id="KW-1133">Transmembrane helix</keyword>
<comment type="caution">
    <text evidence="3">The sequence shown here is derived from an EMBL/GenBank/DDBJ whole genome shotgun (WGS) entry which is preliminary data.</text>
</comment>
<feature type="transmembrane region" description="Helical" evidence="2">
    <location>
        <begin position="441"/>
        <end position="461"/>
    </location>
</feature>
<evidence type="ECO:0000256" key="1">
    <source>
        <dbReference type="ARBA" id="ARBA00010487"/>
    </source>
</evidence>
<accession>A0A9N9DV81</accession>
<dbReference type="PANTHER" id="PTHR12625">
    <property type="entry name" value="LIPOCALIN-1 INTERACTING MEMBRANE RECEPTOR LIMR"/>
    <property type="match status" value="1"/>
</dbReference>
<dbReference type="InterPro" id="IPR006876">
    <property type="entry name" value="LMBR1-like_membr_prot"/>
</dbReference>
<keyword evidence="2" id="KW-0812">Transmembrane</keyword>
<dbReference type="GO" id="GO:0005886">
    <property type="term" value="C:plasma membrane"/>
    <property type="evidence" value="ECO:0007669"/>
    <property type="project" value="TreeGrafter"/>
</dbReference>
<gene>
    <name evidence="3" type="ORF">FCALED_LOCUS11029</name>
</gene>
<dbReference type="PANTHER" id="PTHR12625:SF0">
    <property type="entry name" value="PROTEIN LILIPOD"/>
    <property type="match status" value="1"/>
</dbReference>
<feature type="transmembrane region" description="Helical" evidence="2">
    <location>
        <begin position="163"/>
        <end position="182"/>
    </location>
</feature>
<comment type="similarity">
    <text evidence="1">Belongs to the LIMR family.</text>
</comment>
<dbReference type="InterPro" id="IPR008075">
    <property type="entry name" value="LIMR"/>
</dbReference>
<evidence type="ECO:0000313" key="3">
    <source>
        <dbReference type="EMBL" id="CAG8650313.1"/>
    </source>
</evidence>
<dbReference type="PRINTS" id="PR01692">
    <property type="entry name" value="LIPOCALINIMR"/>
</dbReference>
<organism evidence="3 4">
    <name type="scientific">Funneliformis caledonium</name>
    <dbReference type="NCBI Taxonomy" id="1117310"/>
    <lineage>
        <taxon>Eukaryota</taxon>
        <taxon>Fungi</taxon>
        <taxon>Fungi incertae sedis</taxon>
        <taxon>Mucoromycota</taxon>
        <taxon>Glomeromycotina</taxon>
        <taxon>Glomeromycetes</taxon>
        <taxon>Glomerales</taxon>
        <taxon>Glomeraceae</taxon>
        <taxon>Funneliformis</taxon>
    </lineage>
</organism>
<feature type="transmembrane region" description="Helical" evidence="2">
    <location>
        <begin position="342"/>
        <end position="364"/>
    </location>
</feature>
<keyword evidence="2" id="KW-0472">Membrane</keyword>
<protein>
    <submittedName>
        <fullName evidence="3">7415_t:CDS:1</fullName>
    </submittedName>
</protein>
<dbReference type="GO" id="GO:0007165">
    <property type="term" value="P:signal transduction"/>
    <property type="evidence" value="ECO:0007669"/>
    <property type="project" value="TreeGrafter"/>
</dbReference>
<evidence type="ECO:0000256" key="2">
    <source>
        <dbReference type="SAM" id="Phobius"/>
    </source>
</evidence>
<reference evidence="3" key="1">
    <citation type="submission" date="2021-06" db="EMBL/GenBank/DDBJ databases">
        <authorList>
            <person name="Kallberg Y."/>
            <person name="Tangrot J."/>
            <person name="Rosling A."/>
        </authorList>
    </citation>
    <scope>NUCLEOTIDE SEQUENCE</scope>
    <source>
        <strain evidence="3">UK204</strain>
    </source>
</reference>
<feature type="transmembrane region" description="Helical" evidence="2">
    <location>
        <begin position="70"/>
        <end position="100"/>
    </location>
</feature>
<dbReference type="Pfam" id="PF04791">
    <property type="entry name" value="LMBR1"/>
    <property type="match status" value="1"/>
</dbReference>
<dbReference type="EMBL" id="CAJVPQ010004386">
    <property type="protein sequence ID" value="CAG8650313.1"/>
    <property type="molecule type" value="Genomic_DNA"/>
</dbReference>
<dbReference type="GO" id="GO:0004888">
    <property type="term" value="F:transmembrane signaling receptor activity"/>
    <property type="evidence" value="ECO:0007669"/>
    <property type="project" value="TreeGrafter"/>
</dbReference>
<dbReference type="Proteomes" id="UP000789570">
    <property type="component" value="Unassembled WGS sequence"/>
</dbReference>
<name>A0A9N9DV81_9GLOM</name>
<feature type="transmembrane region" description="Helical" evidence="2">
    <location>
        <begin position="28"/>
        <end position="45"/>
    </location>
</feature>
<proteinExistence type="inferred from homology"/>
<feature type="transmembrane region" description="Helical" evidence="2">
    <location>
        <begin position="194"/>
        <end position="220"/>
    </location>
</feature>
<dbReference type="AlphaFoldDB" id="A0A9N9DV81"/>
<evidence type="ECO:0000313" key="4">
    <source>
        <dbReference type="Proteomes" id="UP000789570"/>
    </source>
</evidence>
<feature type="transmembrane region" description="Helical" evidence="2">
    <location>
        <begin position="120"/>
        <end position="143"/>
    </location>
</feature>
<keyword evidence="4" id="KW-1185">Reference proteome</keyword>